<dbReference type="PANTHER" id="PTHR42932:SF1">
    <property type="entry name" value="GENERAL STRESS PROTEIN 20U"/>
    <property type="match status" value="1"/>
</dbReference>
<evidence type="ECO:0000313" key="4">
    <source>
        <dbReference type="EMBL" id="VEU80240.1"/>
    </source>
</evidence>
<dbReference type="CDD" id="cd01043">
    <property type="entry name" value="DPS"/>
    <property type="match status" value="1"/>
</dbReference>
<evidence type="ECO:0000256" key="1">
    <source>
        <dbReference type="ARBA" id="ARBA00009497"/>
    </source>
</evidence>
<proteinExistence type="inferred from homology"/>
<dbReference type="GO" id="GO:0016722">
    <property type="term" value="F:oxidoreductase activity, acting on metal ions"/>
    <property type="evidence" value="ECO:0007669"/>
    <property type="project" value="InterPro"/>
</dbReference>
<dbReference type="InterPro" id="IPR023188">
    <property type="entry name" value="DPS_DNA-bd_CS"/>
</dbReference>
<dbReference type="SUPFAM" id="SSF47240">
    <property type="entry name" value="Ferritin-like"/>
    <property type="match status" value="1"/>
</dbReference>
<dbReference type="InterPro" id="IPR012347">
    <property type="entry name" value="Ferritin-like"/>
</dbReference>
<dbReference type="PANTHER" id="PTHR42932">
    <property type="entry name" value="GENERAL STRESS PROTEIN 20U"/>
    <property type="match status" value="1"/>
</dbReference>
<name>A0A449BD56_HAPAX</name>
<dbReference type="PRINTS" id="PR01346">
    <property type="entry name" value="HELNAPAPROT"/>
</dbReference>
<evidence type="ECO:0000259" key="3">
    <source>
        <dbReference type="Pfam" id="PF00210"/>
    </source>
</evidence>
<organism evidence="4 5">
    <name type="scientific">Haploplasma axanthum</name>
    <name type="common">Acholeplasma axanthum</name>
    <dbReference type="NCBI Taxonomy" id="29552"/>
    <lineage>
        <taxon>Bacteria</taxon>
        <taxon>Bacillati</taxon>
        <taxon>Mycoplasmatota</taxon>
        <taxon>Mollicutes</taxon>
        <taxon>Acholeplasmatales</taxon>
        <taxon>Acholeplasmataceae</taxon>
        <taxon>Haploplasma</taxon>
    </lineage>
</organism>
<dbReference type="PROSITE" id="PS00818">
    <property type="entry name" value="DPS_1"/>
    <property type="match status" value="1"/>
</dbReference>
<dbReference type="STRING" id="1278311.GCA_000428705_01446"/>
<reference evidence="4 5" key="1">
    <citation type="submission" date="2019-01" db="EMBL/GenBank/DDBJ databases">
        <authorList>
            <consortium name="Pathogen Informatics"/>
        </authorList>
    </citation>
    <scope>NUCLEOTIDE SEQUENCE [LARGE SCALE GENOMIC DNA]</scope>
    <source>
        <strain evidence="4 5">NCTC10138</strain>
    </source>
</reference>
<evidence type="ECO:0000313" key="5">
    <source>
        <dbReference type="Proteomes" id="UP000289841"/>
    </source>
</evidence>
<dbReference type="AlphaFoldDB" id="A0A449BD56"/>
<sequence>MEKLYTFLNKEVANFSVLFTKLHHHHWYVKGPNFFSLHVKFEEFYDEINELYDEFAERLLTIGGEPISNMKGYLKAASLDEVNDNLTSEQMVKMIHDDFVLIADELKQGIVIAQDLHDETTADLFISTVGKLEKHAWMLKFYLSK</sequence>
<dbReference type="RefSeq" id="WP_197724326.1">
    <property type="nucleotide sequence ID" value="NZ_LR215048.1"/>
</dbReference>
<dbReference type="InterPro" id="IPR002177">
    <property type="entry name" value="DPS_DNA-bd"/>
</dbReference>
<evidence type="ECO:0000256" key="2">
    <source>
        <dbReference type="RuleBase" id="RU003875"/>
    </source>
</evidence>
<dbReference type="InterPro" id="IPR009078">
    <property type="entry name" value="Ferritin-like_SF"/>
</dbReference>
<comment type="similarity">
    <text evidence="1 2">Belongs to the Dps family.</text>
</comment>
<dbReference type="InterPro" id="IPR008331">
    <property type="entry name" value="Ferritin_DPS_dom"/>
</dbReference>
<dbReference type="GO" id="GO:0008199">
    <property type="term" value="F:ferric iron binding"/>
    <property type="evidence" value="ECO:0007669"/>
    <property type="project" value="InterPro"/>
</dbReference>
<feature type="domain" description="Ferritin/DPS" evidence="3">
    <location>
        <begin position="8"/>
        <end position="145"/>
    </location>
</feature>
<dbReference type="PIRSF" id="PIRSF005900">
    <property type="entry name" value="Dps"/>
    <property type="match status" value="1"/>
</dbReference>
<dbReference type="EMBL" id="LR215048">
    <property type="protein sequence ID" value="VEU80240.1"/>
    <property type="molecule type" value="Genomic_DNA"/>
</dbReference>
<accession>A0A449BD56</accession>
<protein>
    <submittedName>
        <fullName evidence="4">DPS protein homolog</fullName>
    </submittedName>
</protein>
<dbReference type="Gene3D" id="1.20.1260.10">
    <property type="match status" value="1"/>
</dbReference>
<keyword evidence="5" id="KW-1185">Reference proteome</keyword>
<dbReference type="Proteomes" id="UP000289841">
    <property type="component" value="Chromosome"/>
</dbReference>
<dbReference type="Pfam" id="PF00210">
    <property type="entry name" value="Ferritin"/>
    <property type="match status" value="1"/>
</dbReference>
<dbReference type="KEGG" id="aaxa:NCTC10138_00599"/>
<gene>
    <name evidence="4" type="primary">dps</name>
    <name evidence="4" type="ORF">NCTC10138_00599</name>
</gene>